<keyword evidence="2" id="KW-1185">Reference proteome</keyword>
<reference evidence="1 2" key="1">
    <citation type="journal article" date="2015" name="Stand. Genomic Sci.">
        <title>Genomic Encyclopedia of Bacterial and Archaeal Type Strains, Phase III: the genomes of soil and plant-associated and newly described type strains.</title>
        <authorList>
            <person name="Whitman W.B."/>
            <person name="Woyke T."/>
            <person name="Klenk H.P."/>
            <person name="Zhou Y."/>
            <person name="Lilburn T.G."/>
            <person name="Beck B.J."/>
            <person name="De Vos P."/>
            <person name="Vandamme P."/>
            <person name="Eisen J.A."/>
            <person name="Garrity G."/>
            <person name="Hugenholtz P."/>
            <person name="Kyrpides N.C."/>
        </authorList>
    </citation>
    <scope>NUCLEOTIDE SEQUENCE [LARGE SCALE GENOMIC DNA]</scope>
    <source>
        <strain evidence="1 2">CGMCC 1.6858</strain>
    </source>
</reference>
<name>A0A562PNI6_9PSED</name>
<sequence>MGDVIALHCFHEALRHAVALRAAHRRGQWQQAYLPGKSARLVSGVCRAVIAQPLDRS</sequence>
<gene>
    <name evidence="1" type="ORF">IQ22_04606</name>
</gene>
<evidence type="ECO:0000313" key="1">
    <source>
        <dbReference type="EMBL" id="TWI45626.1"/>
    </source>
</evidence>
<accession>A0A562PNI6</accession>
<dbReference type="EMBL" id="VLKY01000037">
    <property type="protein sequence ID" value="TWI45626.1"/>
    <property type="molecule type" value="Genomic_DNA"/>
</dbReference>
<protein>
    <submittedName>
        <fullName evidence="1">Uncharacterized protein</fullName>
    </submittedName>
</protein>
<dbReference type="AlphaFoldDB" id="A0A562PNI6"/>
<comment type="caution">
    <text evidence="1">The sequence shown here is derived from an EMBL/GenBank/DDBJ whole genome shotgun (WGS) entry which is preliminary data.</text>
</comment>
<dbReference type="Proteomes" id="UP000316905">
    <property type="component" value="Unassembled WGS sequence"/>
</dbReference>
<proteinExistence type="predicted"/>
<organism evidence="1 2">
    <name type="scientific">Pseudomonas duriflava</name>
    <dbReference type="NCBI Taxonomy" id="459528"/>
    <lineage>
        <taxon>Bacteria</taxon>
        <taxon>Pseudomonadati</taxon>
        <taxon>Pseudomonadota</taxon>
        <taxon>Gammaproteobacteria</taxon>
        <taxon>Pseudomonadales</taxon>
        <taxon>Pseudomonadaceae</taxon>
        <taxon>Pseudomonas</taxon>
    </lineage>
</organism>
<feature type="non-terminal residue" evidence="1">
    <location>
        <position position="57"/>
    </location>
</feature>
<evidence type="ECO:0000313" key="2">
    <source>
        <dbReference type="Proteomes" id="UP000316905"/>
    </source>
</evidence>